<name>A0A7W8C3S5_9BACT</name>
<dbReference type="EMBL" id="JACHGO010000005">
    <property type="protein sequence ID" value="MBB5143844.1"/>
    <property type="molecule type" value="Genomic_DNA"/>
</dbReference>
<proteinExistence type="predicted"/>
<evidence type="ECO:0000313" key="2">
    <source>
        <dbReference type="Proteomes" id="UP000539075"/>
    </source>
</evidence>
<evidence type="ECO:0000313" key="1">
    <source>
        <dbReference type="EMBL" id="MBB5143844.1"/>
    </source>
</evidence>
<comment type="caution">
    <text evidence="1">The sequence shown here is derived from an EMBL/GenBank/DDBJ whole genome shotgun (WGS) entry which is preliminary data.</text>
</comment>
<accession>A0A7W8C3S5</accession>
<protein>
    <submittedName>
        <fullName evidence="1">Uncharacterized protein</fullName>
    </submittedName>
</protein>
<reference evidence="1 2" key="1">
    <citation type="submission" date="2020-08" db="EMBL/GenBank/DDBJ databases">
        <title>Genomic Encyclopedia of Type Strains, Phase IV (KMG-IV): sequencing the most valuable type-strain genomes for metagenomic binning, comparative biology and taxonomic classification.</title>
        <authorList>
            <person name="Goeker M."/>
        </authorList>
    </citation>
    <scope>NUCLEOTIDE SEQUENCE [LARGE SCALE GENOMIC DNA]</scope>
    <source>
        <strain evidence="1 2">DSM 11275</strain>
    </source>
</reference>
<gene>
    <name evidence="1" type="ORF">HNQ38_001944</name>
</gene>
<dbReference type="AlphaFoldDB" id="A0A7W8C3S5"/>
<dbReference type="Proteomes" id="UP000539075">
    <property type="component" value="Unassembled WGS sequence"/>
</dbReference>
<organism evidence="1 2">
    <name type="scientific">Desulfovibrio intestinalis</name>
    <dbReference type="NCBI Taxonomy" id="58621"/>
    <lineage>
        <taxon>Bacteria</taxon>
        <taxon>Pseudomonadati</taxon>
        <taxon>Thermodesulfobacteriota</taxon>
        <taxon>Desulfovibrionia</taxon>
        <taxon>Desulfovibrionales</taxon>
        <taxon>Desulfovibrionaceae</taxon>
        <taxon>Desulfovibrio</taxon>
    </lineage>
</organism>
<keyword evidence="2" id="KW-1185">Reference proteome</keyword>
<sequence>MRMGMSLIRESSSITDEIKLHFCIPFCVLFF</sequence>